<reference evidence="4" key="1">
    <citation type="submission" date="2016-10" db="EMBL/GenBank/DDBJ databases">
        <authorList>
            <person name="Varghese N."/>
            <person name="Submissions S."/>
        </authorList>
    </citation>
    <scope>NUCLEOTIDE SEQUENCE [LARGE SCALE GENOMIC DNA]</scope>
    <source>
        <strain evidence="4">JCM 10271</strain>
    </source>
</reference>
<keyword evidence="4" id="KW-1185">Reference proteome</keyword>
<feature type="transmembrane region" description="Helical" evidence="1">
    <location>
        <begin position="63"/>
        <end position="84"/>
    </location>
</feature>
<dbReference type="Gene3D" id="3.40.720.10">
    <property type="entry name" value="Alkaline Phosphatase, subunit A"/>
    <property type="match status" value="1"/>
</dbReference>
<dbReference type="RefSeq" id="WP_245760215.1">
    <property type="nucleotide sequence ID" value="NZ_FOXV01000005.1"/>
</dbReference>
<organism evidence="3 4">
    <name type="scientific">Roseivivax halotolerans</name>
    <dbReference type="NCBI Taxonomy" id="93684"/>
    <lineage>
        <taxon>Bacteria</taxon>
        <taxon>Pseudomonadati</taxon>
        <taxon>Pseudomonadota</taxon>
        <taxon>Alphaproteobacteria</taxon>
        <taxon>Rhodobacterales</taxon>
        <taxon>Roseobacteraceae</taxon>
        <taxon>Roseivivax</taxon>
    </lineage>
</organism>
<sequence>MSGRILRAGLAALLIHLALILPSHPAGLSWVALLRAPLELPVILAALLFVPPGRAAWALRGAIVLASTLLVLLKIGNIAMVSALGRGFNLVADFPLIEAGFRLLVGAIGPILATLSAFGAFVAMILAAMGLWWASGVWSRIKAKRPVTLGAACLSIVGAALIVADAGQALGRWSLPWQMPGSSTRNAEFAVKQTELASRTIRELRGFARLAAEDAFADRHGLLDAIDRDVLIVFVESYGRASFDTELYAATHVPTLRAAQETLGQEGLAMRSGWLEAPTRGGQSWLSHATFANGLRVADQISYRAMLASPRETLFHIAGRSGFHTAAVMPQITLDWPESSRMGFETVLASSDLGYKGLPFNWVTMPDQYTYSALDRMLRNDTSDRPVFAQFATGTSHAPWVPIPDLIGWDEVGDGQVFNEMALSGDTPKEVWLDRDRVRDQYRKAIDYALRVTFDYAALHADDPPLILVIGDHQAAGFVALDESYDVPMHVVGPPELVARIESWGFSDGLVPDAALPVRPMGEMRNLILEAFTNGADAGTGS</sequence>
<dbReference type="STRING" id="93684.SAMN05421853_10553"/>
<protein>
    <submittedName>
        <fullName evidence="3">Phosphoglycerol transferase MdoB</fullName>
    </submittedName>
</protein>
<dbReference type="Proteomes" id="UP000243106">
    <property type="component" value="Unassembled WGS sequence"/>
</dbReference>
<gene>
    <name evidence="3" type="ORF">SAMN05421853_10553</name>
</gene>
<keyword evidence="1" id="KW-1133">Transmembrane helix</keyword>
<dbReference type="AlphaFoldDB" id="A0A1I5Y878"/>
<feature type="transmembrane region" description="Helical" evidence="1">
    <location>
        <begin position="104"/>
        <end position="134"/>
    </location>
</feature>
<dbReference type="InterPro" id="IPR017850">
    <property type="entry name" value="Alkaline_phosphatase_core_sf"/>
</dbReference>
<keyword evidence="3" id="KW-0808">Transferase</keyword>
<name>A0A1I5Y878_9RHOB</name>
<evidence type="ECO:0000259" key="2">
    <source>
        <dbReference type="Pfam" id="PF00884"/>
    </source>
</evidence>
<dbReference type="Pfam" id="PF00884">
    <property type="entry name" value="Sulfatase"/>
    <property type="match status" value="1"/>
</dbReference>
<evidence type="ECO:0000313" key="3">
    <source>
        <dbReference type="EMBL" id="SFQ40406.1"/>
    </source>
</evidence>
<feature type="transmembrane region" description="Helical" evidence="1">
    <location>
        <begin position="146"/>
        <end position="164"/>
    </location>
</feature>
<dbReference type="SUPFAM" id="SSF53649">
    <property type="entry name" value="Alkaline phosphatase-like"/>
    <property type="match status" value="1"/>
</dbReference>
<accession>A0A1I5Y878</accession>
<keyword evidence="1" id="KW-0812">Transmembrane</keyword>
<feature type="transmembrane region" description="Helical" evidence="1">
    <location>
        <begin position="35"/>
        <end position="51"/>
    </location>
</feature>
<proteinExistence type="predicted"/>
<keyword evidence="1" id="KW-0472">Membrane</keyword>
<dbReference type="EMBL" id="FOXV01000005">
    <property type="protein sequence ID" value="SFQ40406.1"/>
    <property type="molecule type" value="Genomic_DNA"/>
</dbReference>
<dbReference type="InterPro" id="IPR000917">
    <property type="entry name" value="Sulfatase_N"/>
</dbReference>
<evidence type="ECO:0000256" key="1">
    <source>
        <dbReference type="SAM" id="Phobius"/>
    </source>
</evidence>
<dbReference type="GO" id="GO:0016740">
    <property type="term" value="F:transferase activity"/>
    <property type="evidence" value="ECO:0007669"/>
    <property type="project" value="UniProtKB-KW"/>
</dbReference>
<evidence type="ECO:0000313" key="4">
    <source>
        <dbReference type="Proteomes" id="UP000243106"/>
    </source>
</evidence>
<feature type="domain" description="Sulfatase N-terminal" evidence="2">
    <location>
        <begin position="229"/>
        <end position="476"/>
    </location>
</feature>